<comment type="cofactor">
    <cofactor evidence="1">
        <name>FAD</name>
        <dbReference type="ChEBI" id="CHEBI:57692"/>
    </cofactor>
</comment>
<name>A0A9X3XPI2_9CLOT</name>
<dbReference type="GO" id="GO:0016491">
    <property type="term" value="F:oxidoreductase activity"/>
    <property type="evidence" value="ECO:0007669"/>
    <property type="project" value="UniProtKB-KW"/>
</dbReference>
<dbReference type="GO" id="GO:0071949">
    <property type="term" value="F:FAD binding"/>
    <property type="evidence" value="ECO:0007669"/>
    <property type="project" value="InterPro"/>
</dbReference>
<feature type="domain" description="FAD-binding PCMH-type" evidence="6">
    <location>
        <begin position="32"/>
        <end position="203"/>
    </location>
</feature>
<dbReference type="PROSITE" id="PS51387">
    <property type="entry name" value="FAD_PCMH"/>
    <property type="match status" value="1"/>
</dbReference>
<dbReference type="EMBL" id="JAMRYU010000012">
    <property type="protein sequence ID" value="MDC4240882.1"/>
    <property type="molecule type" value="Genomic_DNA"/>
</dbReference>
<evidence type="ECO:0000256" key="5">
    <source>
        <dbReference type="ARBA" id="ARBA00023002"/>
    </source>
</evidence>
<dbReference type="PANTHER" id="PTHR42973">
    <property type="entry name" value="BINDING OXIDOREDUCTASE, PUTATIVE (AFU_ORTHOLOGUE AFUA_1G17690)-RELATED"/>
    <property type="match status" value="1"/>
</dbReference>
<comment type="caution">
    <text evidence="7">The sequence shown here is derived from an EMBL/GenBank/DDBJ whole genome shotgun (WGS) entry which is preliminary data.</text>
</comment>
<evidence type="ECO:0000313" key="7">
    <source>
        <dbReference type="EMBL" id="MDC4240882.1"/>
    </source>
</evidence>
<comment type="similarity">
    <text evidence="2">Belongs to the oxygen-dependent FAD-linked oxidoreductase family.</text>
</comment>
<sequence length="452" mass="51651">MRSVDYSGLTGKIITKESFEYEESRLAWNRAIEKYPLVIIYCNNEKDVINAILWAKNNSIEIRVRSGAHSYEGYSTGNDVAIIDISKMNEIYIDENNGFARIGGGVRNREIYETLGSRNYAFPGGGCPTVGVAGLVLGGGWGYSSRFLGLACDSLIEVEMINYEGKKLILNEQSNSDLFWACKGSGGCNFGIITSMTIKLKEKIKMGTLIHINYPNICNKDNIKVIEVLQELYKNLDRRMNLKTAIYNSAERGRGVKLTGLFYGNSIEAKEILNPLENITSLIETKIEDMSILECNRWIQDSHPDYEKYKSTGRFVYRDYNYDEIKQLIEIIDDPAEGSVYTAISFYGAGGAISDVDKLDTAYYYRDAKFIMGIQSVWEENKYADINREWVKSNFRSIEILTEGSFVNFPLDELDNYEKEYYGQNIKRLKEIKKQYDPYNVFNYPQVIKSVK</sequence>
<dbReference type="SUPFAM" id="SSF56176">
    <property type="entry name" value="FAD-binding/transporter-associated domain-like"/>
    <property type="match status" value="1"/>
</dbReference>
<keyword evidence="5" id="KW-0560">Oxidoreductase</keyword>
<evidence type="ECO:0000256" key="4">
    <source>
        <dbReference type="ARBA" id="ARBA00022827"/>
    </source>
</evidence>
<dbReference type="InterPro" id="IPR036318">
    <property type="entry name" value="FAD-bd_PCMH-like_sf"/>
</dbReference>
<dbReference type="Gene3D" id="3.40.462.20">
    <property type="match status" value="1"/>
</dbReference>
<dbReference type="Proteomes" id="UP001141183">
    <property type="component" value="Unassembled WGS sequence"/>
</dbReference>
<dbReference type="InterPro" id="IPR016169">
    <property type="entry name" value="FAD-bd_PCMH_sub2"/>
</dbReference>
<dbReference type="AlphaFoldDB" id="A0A9X3XPI2"/>
<dbReference type="InterPro" id="IPR016166">
    <property type="entry name" value="FAD-bd_PCMH"/>
</dbReference>
<gene>
    <name evidence="7" type="ORF">NE398_12010</name>
</gene>
<dbReference type="InterPro" id="IPR050416">
    <property type="entry name" value="FAD-linked_Oxidoreductase"/>
</dbReference>
<accession>A0A9X3XPI2</accession>
<evidence type="ECO:0000256" key="3">
    <source>
        <dbReference type="ARBA" id="ARBA00022630"/>
    </source>
</evidence>
<keyword evidence="3" id="KW-0285">Flavoprotein</keyword>
<proteinExistence type="inferred from homology"/>
<keyword evidence="4" id="KW-0274">FAD</keyword>
<dbReference type="RefSeq" id="WP_272470401.1">
    <property type="nucleotide sequence ID" value="NZ_JAMRYU010000012.1"/>
</dbReference>
<keyword evidence="8" id="KW-1185">Reference proteome</keyword>
<dbReference type="Pfam" id="PF08031">
    <property type="entry name" value="BBE"/>
    <property type="match status" value="1"/>
</dbReference>
<organism evidence="7 8">
    <name type="scientific">Clostridium tertium</name>
    <dbReference type="NCBI Taxonomy" id="1559"/>
    <lineage>
        <taxon>Bacteria</taxon>
        <taxon>Bacillati</taxon>
        <taxon>Bacillota</taxon>
        <taxon>Clostridia</taxon>
        <taxon>Eubacteriales</taxon>
        <taxon>Clostridiaceae</taxon>
        <taxon>Clostridium</taxon>
    </lineage>
</organism>
<dbReference type="PANTHER" id="PTHR42973:SF39">
    <property type="entry name" value="FAD-BINDING PCMH-TYPE DOMAIN-CONTAINING PROTEIN"/>
    <property type="match status" value="1"/>
</dbReference>
<dbReference type="Pfam" id="PF01565">
    <property type="entry name" value="FAD_binding_4"/>
    <property type="match status" value="1"/>
</dbReference>
<dbReference type="InterPro" id="IPR006094">
    <property type="entry name" value="Oxid_FAD_bind_N"/>
</dbReference>
<reference evidence="7" key="1">
    <citation type="submission" date="2022-05" db="EMBL/GenBank/DDBJ databases">
        <title>Draft genome sequence of Clostridium tertium strain CP3 isolated from Peru.</title>
        <authorList>
            <person name="Hurtado R."/>
            <person name="Lima L."/>
            <person name="Sousa T."/>
            <person name="Jaiswal A.K."/>
            <person name="Tiwari S."/>
            <person name="Maturrano L."/>
            <person name="Brenig B."/>
            <person name="Azevedo V."/>
        </authorList>
    </citation>
    <scope>NUCLEOTIDE SEQUENCE</scope>
    <source>
        <strain evidence="7">CP3</strain>
    </source>
</reference>
<evidence type="ECO:0000313" key="8">
    <source>
        <dbReference type="Proteomes" id="UP001141183"/>
    </source>
</evidence>
<evidence type="ECO:0000256" key="2">
    <source>
        <dbReference type="ARBA" id="ARBA00005466"/>
    </source>
</evidence>
<evidence type="ECO:0000256" key="1">
    <source>
        <dbReference type="ARBA" id="ARBA00001974"/>
    </source>
</evidence>
<protein>
    <submittedName>
        <fullName evidence="7">FAD-binding oxidoreductase</fullName>
    </submittedName>
</protein>
<dbReference type="Gene3D" id="3.30.465.10">
    <property type="match status" value="1"/>
</dbReference>
<dbReference type="InterPro" id="IPR012951">
    <property type="entry name" value="BBE"/>
</dbReference>
<evidence type="ECO:0000259" key="6">
    <source>
        <dbReference type="PROSITE" id="PS51387"/>
    </source>
</evidence>